<proteinExistence type="predicted"/>
<dbReference type="InterPro" id="IPR036525">
    <property type="entry name" value="Tubulin/FtsZ_GTPase_sf"/>
</dbReference>
<feature type="region of interest" description="Disordered" evidence="1">
    <location>
        <begin position="150"/>
        <end position="177"/>
    </location>
</feature>
<reference evidence="2 3" key="1">
    <citation type="submission" date="2016-01" db="EMBL/GenBank/DDBJ databases">
        <authorList>
            <person name="Manzoor S."/>
        </authorList>
    </citation>
    <scope>NUCLEOTIDE SEQUENCE [LARGE SCALE GENOMIC DNA]</scope>
    <source>
        <strain evidence="2">Methanoculleus sp MAB1</strain>
    </source>
</reference>
<dbReference type="KEGG" id="mema:MMAB1_2152"/>
<dbReference type="GeneID" id="70638127"/>
<sequence>MDNLYDHDRRSKVCCMSAVAIDIDPNSLVQLRHLPESARIFFPPIDALDPDDITNIIDIEEVMTRIQGMDTMEIDAILLCCGLGGNIIDIAPLIIEELRKSYVEPIFALAVLPCLDEGKRISAKAADDLDLIQEITDAVILFDNETWSQKIRPPPQRPRRKRTVLRARYAGARSPGR</sequence>
<evidence type="ECO:0000313" key="3">
    <source>
        <dbReference type="Proteomes" id="UP000069850"/>
    </source>
</evidence>
<dbReference type="SUPFAM" id="SSF52490">
    <property type="entry name" value="Tubulin nucleotide-binding domain-like"/>
    <property type="match status" value="1"/>
</dbReference>
<accession>A0A0X3BPE3</accession>
<evidence type="ECO:0000256" key="1">
    <source>
        <dbReference type="SAM" id="MobiDB-lite"/>
    </source>
</evidence>
<dbReference type="Gene3D" id="3.40.50.1440">
    <property type="entry name" value="Tubulin/FtsZ, GTPase domain"/>
    <property type="match status" value="1"/>
</dbReference>
<dbReference type="Proteomes" id="UP000069850">
    <property type="component" value="Chromosome 1"/>
</dbReference>
<protein>
    <submittedName>
        <fullName evidence="2">Tubulin/FtsZ GTPase</fullName>
    </submittedName>
</protein>
<name>A0A0X3BPE3_9EURY</name>
<dbReference type="AlphaFoldDB" id="A0A0X3BPE3"/>
<dbReference type="EMBL" id="LT158599">
    <property type="protein sequence ID" value="CVK33365.1"/>
    <property type="molecule type" value="Genomic_DNA"/>
</dbReference>
<evidence type="ECO:0000313" key="2">
    <source>
        <dbReference type="EMBL" id="CVK33365.1"/>
    </source>
</evidence>
<dbReference type="RefSeq" id="WP_062264311.1">
    <property type="nucleotide sequence ID" value="NZ_LT158599.1"/>
</dbReference>
<gene>
    <name evidence="2" type="ORF">MMAB1_2152</name>
</gene>
<organism evidence="2 3">
    <name type="scientific">Methanoculleus bourgensis</name>
    <dbReference type="NCBI Taxonomy" id="83986"/>
    <lineage>
        <taxon>Archaea</taxon>
        <taxon>Methanobacteriati</taxon>
        <taxon>Methanobacteriota</taxon>
        <taxon>Stenosarchaea group</taxon>
        <taxon>Methanomicrobia</taxon>
        <taxon>Methanomicrobiales</taxon>
        <taxon>Methanomicrobiaceae</taxon>
        <taxon>Methanoculleus</taxon>
    </lineage>
</organism>